<dbReference type="AlphaFoldDB" id="A0A0S3PVM6"/>
<dbReference type="OrthoDB" id="8301496at2"/>
<dbReference type="Proteomes" id="UP000236884">
    <property type="component" value="Chromosome"/>
</dbReference>
<reference evidence="1 2" key="1">
    <citation type="submission" date="2015-08" db="EMBL/GenBank/DDBJ databases">
        <title>Investigation of the bacterial diversity of lava forest soil.</title>
        <authorList>
            <person name="Lee J.S."/>
        </authorList>
    </citation>
    <scope>NUCLEOTIDE SEQUENCE [LARGE SCALE GENOMIC DNA]</scope>
    <source>
        <strain evidence="1 2">GJW-30</strain>
    </source>
</reference>
<evidence type="ECO:0000313" key="1">
    <source>
        <dbReference type="EMBL" id="BAT59999.1"/>
    </source>
</evidence>
<name>A0A0S3PVM6_9BRAD</name>
<evidence type="ECO:0000313" key="2">
    <source>
        <dbReference type="Proteomes" id="UP000236884"/>
    </source>
</evidence>
<dbReference type="Pfam" id="PF07704">
    <property type="entry name" value="PSK_trans_fac"/>
    <property type="match status" value="1"/>
</dbReference>
<organism evidence="1 2">
    <name type="scientific">Variibacter gotjawalensis</name>
    <dbReference type="NCBI Taxonomy" id="1333996"/>
    <lineage>
        <taxon>Bacteria</taxon>
        <taxon>Pseudomonadati</taxon>
        <taxon>Pseudomonadota</taxon>
        <taxon>Alphaproteobacteria</taxon>
        <taxon>Hyphomicrobiales</taxon>
        <taxon>Nitrobacteraceae</taxon>
        <taxon>Variibacter</taxon>
    </lineage>
</organism>
<dbReference type="KEGG" id="vgo:GJW-30_1_02534"/>
<dbReference type="InterPro" id="IPR011660">
    <property type="entry name" value="VapB-like"/>
</dbReference>
<dbReference type="RefSeq" id="WP_096355843.1">
    <property type="nucleotide sequence ID" value="NZ_AP014946.1"/>
</dbReference>
<dbReference type="EMBL" id="AP014946">
    <property type="protein sequence ID" value="BAT59999.1"/>
    <property type="molecule type" value="Genomic_DNA"/>
</dbReference>
<gene>
    <name evidence="1" type="ORF">GJW-30_1_02534</name>
</gene>
<proteinExistence type="predicted"/>
<accession>A0A0S3PVM6</accession>
<sequence>MPLYVNDDEADSLAKDLQRVLKTRTKAAAVRIALQNELARAKKTIPLRHRIAKIQADVRDMGPTDSAFDIKAFTDKMWGDA</sequence>
<keyword evidence="2" id="KW-1185">Reference proteome</keyword>
<protein>
    <submittedName>
        <fullName evidence="1">Rv0623-like transcription factor</fullName>
    </submittedName>
</protein>